<dbReference type="OrthoDB" id="9806127at2"/>
<gene>
    <name evidence="11" type="ORF">EV380_3043</name>
</gene>
<keyword evidence="3" id="KW-0547">Nucleotide-binding</keyword>
<dbReference type="SUPFAM" id="SSF90123">
    <property type="entry name" value="ABC transporter transmembrane region"/>
    <property type="match status" value="1"/>
</dbReference>
<name>A0A4Q8AHX8_9MICC</name>
<feature type="transmembrane region" description="Helical" evidence="8">
    <location>
        <begin position="20"/>
        <end position="45"/>
    </location>
</feature>
<dbReference type="Gene3D" id="3.40.50.300">
    <property type="entry name" value="P-loop containing nucleotide triphosphate hydrolases"/>
    <property type="match status" value="1"/>
</dbReference>
<evidence type="ECO:0000313" key="11">
    <source>
        <dbReference type="EMBL" id="RZU63425.1"/>
    </source>
</evidence>
<feature type="domain" description="ABC transporter" evidence="9">
    <location>
        <begin position="343"/>
        <end position="570"/>
    </location>
</feature>
<dbReference type="GO" id="GO:0005886">
    <property type="term" value="C:plasma membrane"/>
    <property type="evidence" value="ECO:0007669"/>
    <property type="project" value="UniProtKB-SubCell"/>
</dbReference>
<evidence type="ECO:0000313" key="12">
    <source>
        <dbReference type="Proteomes" id="UP000292685"/>
    </source>
</evidence>
<evidence type="ECO:0000256" key="4">
    <source>
        <dbReference type="ARBA" id="ARBA00022840"/>
    </source>
</evidence>
<dbReference type="GO" id="GO:0016887">
    <property type="term" value="F:ATP hydrolysis activity"/>
    <property type="evidence" value="ECO:0007669"/>
    <property type="project" value="InterPro"/>
</dbReference>
<evidence type="ECO:0000256" key="5">
    <source>
        <dbReference type="ARBA" id="ARBA00022989"/>
    </source>
</evidence>
<dbReference type="InterPro" id="IPR027417">
    <property type="entry name" value="P-loop_NTPase"/>
</dbReference>
<keyword evidence="4" id="KW-0067">ATP-binding</keyword>
<dbReference type="SMART" id="SM00382">
    <property type="entry name" value="AAA"/>
    <property type="match status" value="1"/>
</dbReference>
<dbReference type="Pfam" id="PF00664">
    <property type="entry name" value="ABC_membrane"/>
    <property type="match status" value="1"/>
</dbReference>
<sequence length="570" mass="59362">MKNEPLISLLPYLRGERNMVVWTAAVGLINHAALVAQSVLLAWVVSRAVIDGDAPPLPAIVALGGIVLVRMVATWHEMDVSHAVAYRILAALRVALFDGFARGVPSRDRSQHTGRLASTAMADVERLEFFYAHTTAQLASAAVLVVAGTAAAFIVDPLLGLAVPVASLLLLASGMRAAAAGDALGAEAQRARESVGAQTVDVLGGSREVISYQLGEHVISRLVGAGETADEARTRVDRHELGLQQIRELTILVVVVGVLLLAARGSLAPVDVAPAAVGVLALLAPVASAAASLSQVYPHRQSARRVLEGIGLPAEGLEPAPRSHAEDAAGSPAAPSGPWGCTLRDVRFTYTRGAEAGDAEQAIDDLVCPLVEIDPGEHVALTGPSGSGKTTLVRMLAGLWAPDAGSIQIYGAQGLRIPLAELPSQTRCQRIAVVDQDAPLFHGTLRENLLLGNPQAEDPALLAALAAAGVDLTGDRWPDGLGTRIGESGTSLSGGQRARVALARALAQDPWLLILDETTASLDPQTEDEVIRSVRSLGRSVTVIAVSHRSSTIEAMDRRIALGTDGAHPA</sequence>
<evidence type="ECO:0000256" key="8">
    <source>
        <dbReference type="SAM" id="Phobius"/>
    </source>
</evidence>
<dbReference type="Proteomes" id="UP000292685">
    <property type="component" value="Unassembled WGS sequence"/>
</dbReference>
<dbReference type="GO" id="GO:0005524">
    <property type="term" value="F:ATP binding"/>
    <property type="evidence" value="ECO:0007669"/>
    <property type="project" value="UniProtKB-KW"/>
</dbReference>
<keyword evidence="6 8" id="KW-0472">Membrane</keyword>
<feature type="transmembrane region" description="Helical" evidence="8">
    <location>
        <begin position="273"/>
        <end position="297"/>
    </location>
</feature>
<dbReference type="GO" id="GO:0140359">
    <property type="term" value="F:ABC-type transporter activity"/>
    <property type="evidence" value="ECO:0007669"/>
    <property type="project" value="InterPro"/>
</dbReference>
<evidence type="ECO:0000256" key="7">
    <source>
        <dbReference type="SAM" id="MobiDB-lite"/>
    </source>
</evidence>
<dbReference type="InterPro" id="IPR036640">
    <property type="entry name" value="ABC1_TM_sf"/>
</dbReference>
<reference evidence="11 12" key="1">
    <citation type="submission" date="2019-02" db="EMBL/GenBank/DDBJ databases">
        <title>Sequencing the genomes of 1000 actinobacteria strains.</title>
        <authorList>
            <person name="Klenk H.-P."/>
        </authorList>
    </citation>
    <scope>NUCLEOTIDE SEQUENCE [LARGE SCALE GENOMIC DNA]</scope>
    <source>
        <strain evidence="11 12">DSM 17364</strain>
    </source>
</reference>
<dbReference type="Gene3D" id="1.20.1560.10">
    <property type="entry name" value="ABC transporter type 1, transmembrane domain"/>
    <property type="match status" value="1"/>
</dbReference>
<accession>A0A4Q8AHX8</accession>
<keyword evidence="12" id="KW-1185">Reference proteome</keyword>
<dbReference type="GO" id="GO:0034040">
    <property type="term" value="F:ATPase-coupled lipid transmembrane transporter activity"/>
    <property type="evidence" value="ECO:0007669"/>
    <property type="project" value="TreeGrafter"/>
</dbReference>
<organism evidence="11 12">
    <name type="scientific">Zhihengliuella halotolerans</name>
    <dbReference type="NCBI Taxonomy" id="370736"/>
    <lineage>
        <taxon>Bacteria</taxon>
        <taxon>Bacillati</taxon>
        <taxon>Actinomycetota</taxon>
        <taxon>Actinomycetes</taxon>
        <taxon>Micrococcales</taxon>
        <taxon>Micrococcaceae</taxon>
        <taxon>Zhihengliuella</taxon>
    </lineage>
</organism>
<dbReference type="PROSITE" id="PS50893">
    <property type="entry name" value="ABC_TRANSPORTER_2"/>
    <property type="match status" value="1"/>
</dbReference>
<dbReference type="SUPFAM" id="SSF52540">
    <property type="entry name" value="P-loop containing nucleoside triphosphate hydrolases"/>
    <property type="match status" value="1"/>
</dbReference>
<keyword evidence="5 8" id="KW-1133">Transmembrane helix</keyword>
<dbReference type="PANTHER" id="PTHR24221:SF654">
    <property type="entry name" value="ATP-BINDING CASSETTE SUB-FAMILY B MEMBER 6"/>
    <property type="match status" value="1"/>
</dbReference>
<dbReference type="InterPro" id="IPR003439">
    <property type="entry name" value="ABC_transporter-like_ATP-bd"/>
</dbReference>
<feature type="transmembrane region" description="Helical" evidence="8">
    <location>
        <begin position="136"/>
        <end position="155"/>
    </location>
</feature>
<comment type="caution">
    <text evidence="11">The sequence shown here is derived from an EMBL/GenBank/DDBJ whole genome shotgun (WGS) entry which is preliminary data.</text>
</comment>
<dbReference type="Pfam" id="PF00005">
    <property type="entry name" value="ABC_tran"/>
    <property type="match status" value="1"/>
</dbReference>
<evidence type="ECO:0000259" key="10">
    <source>
        <dbReference type="PROSITE" id="PS50929"/>
    </source>
</evidence>
<dbReference type="InterPro" id="IPR011527">
    <property type="entry name" value="ABC1_TM_dom"/>
</dbReference>
<keyword evidence="2 8" id="KW-0812">Transmembrane</keyword>
<feature type="transmembrane region" description="Helical" evidence="8">
    <location>
        <begin position="57"/>
        <end position="78"/>
    </location>
</feature>
<feature type="domain" description="ABC transmembrane type-1" evidence="10">
    <location>
        <begin position="21"/>
        <end position="302"/>
    </location>
</feature>
<protein>
    <submittedName>
        <fullName evidence="11">ABC-type multidrug transport system fused ATPase/permease subunit</fullName>
    </submittedName>
</protein>
<feature type="region of interest" description="Disordered" evidence="7">
    <location>
        <begin position="317"/>
        <end position="337"/>
    </location>
</feature>
<dbReference type="EMBL" id="SHLA01000001">
    <property type="protein sequence ID" value="RZU63425.1"/>
    <property type="molecule type" value="Genomic_DNA"/>
</dbReference>
<dbReference type="InterPro" id="IPR039421">
    <property type="entry name" value="Type_1_exporter"/>
</dbReference>
<feature type="transmembrane region" description="Helical" evidence="8">
    <location>
        <begin position="249"/>
        <end position="267"/>
    </location>
</feature>
<dbReference type="AlphaFoldDB" id="A0A4Q8AHX8"/>
<dbReference type="InterPro" id="IPR017871">
    <property type="entry name" value="ABC_transporter-like_CS"/>
</dbReference>
<evidence type="ECO:0000256" key="3">
    <source>
        <dbReference type="ARBA" id="ARBA00022741"/>
    </source>
</evidence>
<comment type="subcellular location">
    <subcellularLocation>
        <location evidence="1">Cell membrane</location>
        <topology evidence="1">Multi-pass membrane protein</topology>
    </subcellularLocation>
</comment>
<dbReference type="RefSeq" id="WP_130451798.1">
    <property type="nucleotide sequence ID" value="NZ_SHLA01000001.1"/>
</dbReference>
<dbReference type="InterPro" id="IPR003593">
    <property type="entry name" value="AAA+_ATPase"/>
</dbReference>
<evidence type="ECO:0000259" key="9">
    <source>
        <dbReference type="PROSITE" id="PS50893"/>
    </source>
</evidence>
<dbReference type="PROSITE" id="PS50929">
    <property type="entry name" value="ABC_TM1F"/>
    <property type="match status" value="1"/>
</dbReference>
<dbReference type="PANTHER" id="PTHR24221">
    <property type="entry name" value="ATP-BINDING CASSETTE SUB-FAMILY B"/>
    <property type="match status" value="1"/>
</dbReference>
<feature type="compositionally biased region" description="Low complexity" evidence="7">
    <location>
        <begin position="328"/>
        <end position="337"/>
    </location>
</feature>
<evidence type="ECO:0000256" key="2">
    <source>
        <dbReference type="ARBA" id="ARBA00022692"/>
    </source>
</evidence>
<dbReference type="PROSITE" id="PS00211">
    <property type="entry name" value="ABC_TRANSPORTER_1"/>
    <property type="match status" value="1"/>
</dbReference>
<proteinExistence type="predicted"/>
<evidence type="ECO:0000256" key="6">
    <source>
        <dbReference type="ARBA" id="ARBA00023136"/>
    </source>
</evidence>
<evidence type="ECO:0000256" key="1">
    <source>
        <dbReference type="ARBA" id="ARBA00004651"/>
    </source>
</evidence>